<dbReference type="InterPro" id="IPR002347">
    <property type="entry name" value="SDR_fam"/>
</dbReference>
<protein>
    <submittedName>
        <fullName evidence="3">SDR family oxidoreductase</fullName>
    </submittedName>
</protein>
<evidence type="ECO:0000313" key="3">
    <source>
        <dbReference type="EMBL" id="TKR30190.1"/>
    </source>
</evidence>
<dbReference type="Proteomes" id="UP000308707">
    <property type="component" value="Unassembled WGS sequence"/>
</dbReference>
<dbReference type="OrthoDB" id="6028059at2"/>
<dbReference type="PANTHER" id="PTHR43669">
    <property type="entry name" value="5-KETO-D-GLUCONATE 5-REDUCTASE"/>
    <property type="match status" value="1"/>
</dbReference>
<keyword evidence="2" id="KW-0560">Oxidoreductase</keyword>
<dbReference type="CDD" id="cd05233">
    <property type="entry name" value="SDR_c"/>
    <property type="match status" value="1"/>
</dbReference>
<dbReference type="PANTHER" id="PTHR43669:SF12">
    <property type="entry name" value="BLR5618 PROTEIN"/>
    <property type="match status" value="1"/>
</dbReference>
<dbReference type="Gene3D" id="3.40.50.720">
    <property type="entry name" value="NAD(P)-binding Rossmann-like Domain"/>
    <property type="match status" value="1"/>
</dbReference>
<sequence length="352" mass="36982">MVCPGRQGLLAGRRRDLRAVLDAGAACCRRPVGLAQPGPHHPIHGRKNPGSGTMKSALIVLGATGIVGCGVVQAALAHGWPVVAVARDTEALDALRARHAGADLVTISAPILVEADAAKLAERLRALGRPFGGVVATICGGSKRGRLLDQPADFLRRTLDEDLLPHLAAARHLLPLLAASDRGGGYVLIGGPGGEHPWAGYGHDSIAAAALRMLARVLHDEARAYPVRVQLLAVDSPLRTEANSKHACSQWPNALAVGQRALALLERSAAAPAHAVVRYAPRPIGQTLWSDDIDLPVLTPDNETETAAAETCAQTQNTDSDAGLLPSRCLQDARTLLHQITAKKTNQEPSPR</sequence>
<dbReference type="SUPFAM" id="SSF51735">
    <property type="entry name" value="NAD(P)-binding Rossmann-fold domains"/>
    <property type="match status" value="1"/>
</dbReference>
<organism evidence="3 4">
    <name type="scientific">Luteimonas gilva</name>
    <dbReference type="NCBI Taxonomy" id="2572684"/>
    <lineage>
        <taxon>Bacteria</taxon>
        <taxon>Pseudomonadati</taxon>
        <taxon>Pseudomonadota</taxon>
        <taxon>Gammaproteobacteria</taxon>
        <taxon>Lysobacterales</taxon>
        <taxon>Lysobacteraceae</taxon>
        <taxon>Luteimonas</taxon>
    </lineage>
</organism>
<gene>
    <name evidence="3" type="ORF">FCE95_08590</name>
</gene>
<evidence type="ECO:0000256" key="1">
    <source>
        <dbReference type="ARBA" id="ARBA00006484"/>
    </source>
</evidence>
<dbReference type="Pfam" id="PF13561">
    <property type="entry name" value="adh_short_C2"/>
    <property type="match status" value="1"/>
</dbReference>
<comment type="caution">
    <text evidence="3">The sequence shown here is derived from an EMBL/GenBank/DDBJ whole genome shotgun (WGS) entry which is preliminary data.</text>
</comment>
<accession>A0A4U5JKR5</accession>
<name>A0A4U5JKR5_9GAMM</name>
<evidence type="ECO:0000256" key="2">
    <source>
        <dbReference type="ARBA" id="ARBA00023002"/>
    </source>
</evidence>
<comment type="similarity">
    <text evidence="1">Belongs to the short-chain dehydrogenases/reductases (SDR) family.</text>
</comment>
<evidence type="ECO:0000313" key="4">
    <source>
        <dbReference type="Proteomes" id="UP000308707"/>
    </source>
</evidence>
<dbReference type="InterPro" id="IPR036291">
    <property type="entry name" value="NAD(P)-bd_dom_sf"/>
</dbReference>
<proteinExistence type="inferred from homology"/>
<dbReference type="GO" id="GO:0016491">
    <property type="term" value="F:oxidoreductase activity"/>
    <property type="evidence" value="ECO:0007669"/>
    <property type="project" value="UniProtKB-KW"/>
</dbReference>
<keyword evidence="4" id="KW-1185">Reference proteome</keyword>
<dbReference type="EMBL" id="SZUA01000002">
    <property type="protein sequence ID" value="TKR30190.1"/>
    <property type="molecule type" value="Genomic_DNA"/>
</dbReference>
<reference evidence="3 4" key="1">
    <citation type="submission" date="2019-04" db="EMBL/GenBank/DDBJ databases">
        <title>Reference strain of H23.</title>
        <authorList>
            <person name="Luo X."/>
        </authorList>
    </citation>
    <scope>NUCLEOTIDE SEQUENCE [LARGE SCALE GENOMIC DNA]</scope>
    <source>
        <strain evidence="3 4">H23</strain>
    </source>
</reference>
<dbReference type="AlphaFoldDB" id="A0A4U5JKR5"/>